<dbReference type="InterPro" id="IPR050327">
    <property type="entry name" value="Proton-linked_MCT"/>
</dbReference>
<keyword evidence="4" id="KW-1185">Reference proteome</keyword>
<feature type="transmembrane region" description="Helical" evidence="1">
    <location>
        <begin position="447"/>
        <end position="465"/>
    </location>
</feature>
<dbReference type="PANTHER" id="PTHR11360:SF317">
    <property type="entry name" value="MAJOR FACILITATOR SUPERFAMILY (MFS) PROFILE DOMAIN-CONTAINING PROTEIN-RELATED"/>
    <property type="match status" value="1"/>
</dbReference>
<feature type="transmembrane region" description="Helical" evidence="1">
    <location>
        <begin position="314"/>
        <end position="334"/>
    </location>
</feature>
<reference evidence="3 4" key="1">
    <citation type="submission" date="2019-03" db="EMBL/GenBank/DDBJ databases">
        <authorList>
            <person name="Gaulin E."/>
            <person name="Dumas B."/>
        </authorList>
    </citation>
    <scope>NUCLEOTIDE SEQUENCE [LARGE SCALE GENOMIC DNA]</scope>
    <source>
        <strain evidence="3">CBS 568.67</strain>
    </source>
</reference>
<feature type="transmembrane region" description="Helical" evidence="1">
    <location>
        <begin position="354"/>
        <end position="373"/>
    </location>
</feature>
<feature type="transmembrane region" description="Helical" evidence="1">
    <location>
        <begin position="119"/>
        <end position="137"/>
    </location>
</feature>
<dbReference type="Gene3D" id="1.20.1250.20">
    <property type="entry name" value="MFS general substrate transporter like domains"/>
    <property type="match status" value="1"/>
</dbReference>
<dbReference type="AlphaFoldDB" id="A0A485KHP2"/>
<feature type="transmembrane region" description="Helical" evidence="1">
    <location>
        <begin position="191"/>
        <end position="214"/>
    </location>
</feature>
<dbReference type="Proteomes" id="UP000332933">
    <property type="component" value="Unassembled WGS sequence"/>
</dbReference>
<feature type="transmembrane region" description="Helical" evidence="1">
    <location>
        <begin position="92"/>
        <end position="112"/>
    </location>
</feature>
<protein>
    <submittedName>
        <fullName evidence="3">Aste57867_5994 protein</fullName>
    </submittedName>
</protein>
<dbReference type="EMBL" id="CAADRA010002296">
    <property type="protein sequence ID" value="VFT83009.1"/>
    <property type="molecule type" value="Genomic_DNA"/>
</dbReference>
<organism evidence="3 4">
    <name type="scientific">Aphanomyces stellatus</name>
    <dbReference type="NCBI Taxonomy" id="120398"/>
    <lineage>
        <taxon>Eukaryota</taxon>
        <taxon>Sar</taxon>
        <taxon>Stramenopiles</taxon>
        <taxon>Oomycota</taxon>
        <taxon>Saprolegniomycetes</taxon>
        <taxon>Saprolegniales</taxon>
        <taxon>Verrucalvaceae</taxon>
        <taxon>Aphanomyces</taxon>
    </lineage>
</organism>
<reference evidence="2" key="2">
    <citation type="submission" date="2019-06" db="EMBL/GenBank/DDBJ databases">
        <title>Genomics analysis of Aphanomyces spp. identifies a new class of oomycete effector associated with host adaptation.</title>
        <authorList>
            <person name="Gaulin E."/>
        </authorList>
    </citation>
    <scope>NUCLEOTIDE SEQUENCE</scope>
    <source>
        <strain evidence="2">CBS 578.67</strain>
    </source>
</reference>
<evidence type="ECO:0000313" key="4">
    <source>
        <dbReference type="Proteomes" id="UP000332933"/>
    </source>
</evidence>
<keyword evidence="1" id="KW-0812">Transmembrane</keyword>
<feature type="transmembrane region" description="Helical" evidence="1">
    <location>
        <begin position="149"/>
        <end position="170"/>
    </location>
</feature>
<evidence type="ECO:0000313" key="2">
    <source>
        <dbReference type="EMBL" id="KAF0709305.1"/>
    </source>
</evidence>
<evidence type="ECO:0000256" key="1">
    <source>
        <dbReference type="SAM" id="Phobius"/>
    </source>
</evidence>
<dbReference type="InterPro" id="IPR036259">
    <property type="entry name" value="MFS_trans_sf"/>
</dbReference>
<dbReference type="EMBL" id="VJMH01002294">
    <property type="protein sequence ID" value="KAF0709305.1"/>
    <property type="molecule type" value="Genomic_DNA"/>
</dbReference>
<keyword evidence="1" id="KW-1133">Transmembrane helix</keyword>
<feature type="transmembrane region" description="Helical" evidence="1">
    <location>
        <begin position="385"/>
        <end position="403"/>
    </location>
</feature>
<feature type="transmembrane region" description="Helical" evidence="1">
    <location>
        <begin position="279"/>
        <end position="307"/>
    </location>
</feature>
<dbReference type="SUPFAM" id="SSF103473">
    <property type="entry name" value="MFS general substrate transporter"/>
    <property type="match status" value="1"/>
</dbReference>
<proteinExistence type="predicted"/>
<dbReference type="OrthoDB" id="410267at2759"/>
<keyword evidence="1" id="KW-0472">Membrane</keyword>
<evidence type="ECO:0000313" key="3">
    <source>
        <dbReference type="EMBL" id="VFT83009.1"/>
    </source>
</evidence>
<name>A0A485KHP2_9STRA</name>
<feature type="transmembrane region" description="Helical" evidence="1">
    <location>
        <begin position="51"/>
        <end position="72"/>
    </location>
</feature>
<gene>
    <name evidence="3" type="primary">Aste57867_5994</name>
    <name evidence="2" type="ORF">As57867_005980</name>
    <name evidence="3" type="ORF">ASTE57867_5994</name>
</gene>
<sequence length="497" mass="54923">MDSIRACFARHWTPDPPVKSFTQVEAEKSLLCLPWFGGRYLSVNAICFNRWYLFIASFLCQFCCGSLYSFSIYNTPIDLFIYGNPNEGMTVYAFYIACGLLGIMAALLGPWIERHGPRTGLFLGATCLLVGYIMSAISLHQKWMPGVYLGYGVFTGVGIGINYISSISAVQKWFPDMRGDHSRDRCFGLPYSFLFLGCILVAVMYCCAICMRTPPSDFMVGNMDVHGVVLGTVIHKDDAAVAPFEAMQDRSSDATRIQEGFLKTKDMAMIGSLLSPDFAFLYLMFFGSITFGLVALSRLAPMVLTIFRQTLDEAATVVMINGAFNCAGRLVFPMFSDVLARCFELNPPLARKCIFFVMLVTQLVVLLTLPATMRTQDYTTFRLQIWLLTLCYGGAFGTIPAFLTDMFGTYNMGALDGVGGGLGFAFHLNHLIKVNHVSIVEAYIQSIQWIVATCIIVGLVALVGVRTNPTDRFATGYQFSMCAKPVVKIGVKATEQP</sequence>
<accession>A0A485KHP2</accession>
<dbReference type="PANTHER" id="PTHR11360">
    <property type="entry name" value="MONOCARBOXYLATE TRANSPORTER"/>
    <property type="match status" value="1"/>
</dbReference>